<organism evidence="1">
    <name type="scientific">Cuerna arida</name>
    <dbReference type="NCBI Taxonomy" id="1464854"/>
    <lineage>
        <taxon>Eukaryota</taxon>
        <taxon>Metazoa</taxon>
        <taxon>Ecdysozoa</taxon>
        <taxon>Arthropoda</taxon>
        <taxon>Hexapoda</taxon>
        <taxon>Insecta</taxon>
        <taxon>Pterygota</taxon>
        <taxon>Neoptera</taxon>
        <taxon>Paraneoptera</taxon>
        <taxon>Hemiptera</taxon>
        <taxon>Auchenorrhyncha</taxon>
        <taxon>Membracoidea</taxon>
        <taxon>Cicadellidae</taxon>
        <taxon>Cicadellinae</taxon>
        <taxon>Proconiini</taxon>
        <taxon>Cuerna</taxon>
    </lineage>
</organism>
<accession>A0A1B6FGS8</accession>
<sequence length="102" mass="12083">EKFLADFKSLNSNKITPEKLFECIDKHFSLIKLESELRHNMDGKHLFESDEIDTILKPHQIGNLSDDLLETYCSEFLKKVMDDDHKVILNIWQQHLEHCIED</sequence>
<reference evidence="1" key="1">
    <citation type="submission" date="2015-11" db="EMBL/GenBank/DDBJ databases">
        <title>De novo transcriptome assembly of four potential Pierce s Disease insect vectors from Arizona vineyards.</title>
        <authorList>
            <person name="Tassone E.E."/>
        </authorList>
    </citation>
    <scope>NUCLEOTIDE SEQUENCE</scope>
</reference>
<feature type="non-terminal residue" evidence="1">
    <location>
        <position position="1"/>
    </location>
</feature>
<dbReference type="EMBL" id="GECZ01020357">
    <property type="protein sequence ID" value="JAS49412.1"/>
    <property type="molecule type" value="Transcribed_RNA"/>
</dbReference>
<name>A0A1B6FGS8_9HEMI</name>
<proteinExistence type="predicted"/>
<feature type="non-terminal residue" evidence="1">
    <location>
        <position position="102"/>
    </location>
</feature>
<dbReference type="AlphaFoldDB" id="A0A1B6FGS8"/>
<gene>
    <name evidence="1" type="ORF">g.3823</name>
</gene>
<evidence type="ECO:0000313" key="1">
    <source>
        <dbReference type="EMBL" id="JAS49412.1"/>
    </source>
</evidence>
<protein>
    <submittedName>
        <fullName evidence="1">Uncharacterized protein</fullName>
    </submittedName>
</protein>